<dbReference type="Proteomes" id="UP000708347">
    <property type="component" value="Unassembled WGS sequence"/>
</dbReference>
<proteinExistence type="predicted"/>
<dbReference type="InterPro" id="IPR016181">
    <property type="entry name" value="Acyl_CoA_acyltransferase"/>
</dbReference>
<accession>A0ABX2JUL7</accession>
<organism evidence="2 3">
    <name type="scientific">Mycolicibacterium sphagni</name>
    <dbReference type="NCBI Taxonomy" id="1786"/>
    <lineage>
        <taxon>Bacteria</taxon>
        <taxon>Bacillati</taxon>
        <taxon>Actinomycetota</taxon>
        <taxon>Actinomycetes</taxon>
        <taxon>Mycobacteriales</taxon>
        <taxon>Mycobacteriaceae</taxon>
        <taxon>Mycolicibacterium</taxon>
    </lineage>
</organism>
<reference evidence="2 3" key="1">
    <citation type="submission" date="2019-05" db="EMBL/GenBank/DDBJ databases">
        <title>Mycolicibacterium sphagni ENV482 genome assembly.</title>
        <authorList>
            <person name="Chen W."/>
            <person name="Faulkner N.W."/>
            <person name="Hyman M.R."/>
        </authorList>
    </citation>
    <scope>NUCLEOTIDE SEQUENCE [LARGE SCALE GENOMIC DNA]</scope>
    <source>
        <strain evidence="2 3">ENV482</strain>
    </source>
</reference>
<dbReference type="EMBL" id="VBSB01000010">
    <property type="protein sequence ID" value="NTY61403.1"/>
    <property type="molecule type" value="Genomic_DNA"/>
</dbReference>
<feature type="domain" description="N-acetyltransferase" evidence="1">
    <location>
        <begin position="18"/>
        <end position="123"/>
    </location>
</feature>
<sequence>MTAGDAQVIATWRYDGDWSVYNLDSAQTLLDDLSCYQAVLAGEGLVGFCCSGIAARVPGIADEPGTLDVGMGMDPTLVGQGHGAAFGSTVLDHLTAQHPNQTIRVVVQDWNTRSLQLARRLGFSDAGALVALQRDQHVTYRVLTRLPA</sequence>
<comment type="caution">
    <text evidence="2">The sequence shown here is derived from an EMBL/GenBank/DDBJ whole genome shotgun (WGS) entry which is preliminary data.</text>
</comment>
<dbReference type="RefSeq" id="WP_174399160.1">
    <property type="nucleotide sequence ID" value="NZ_VBSB01000010.1"/>
</dbReference>
<name>A0ABX2JUL7_9MYCO</name>
<protein>
    <submittedName>
        <fullName evidence="2">GNAT family N-acetyltransferase</fullName>
    </submittedName>
</protein>
<keyword evidence="3" id="KW-1185">Reference proteome</keyword>
<evidence type="ECO:0000313" key="3">
    <source>
        <dbReference type="Proteomes" id="UP000708347"/>
    </source>
</evidence>
<dbReference type="Gene3D" id="3.40.630.30">
    <property type="match status" value="1"/>
</dbReference>
<evidence type="ECO:0000313" key="2">
    <source>
        <dbReference type="EMBL" id="NTY61403.1"/>
    </source>
</evidence>
<evidence type="ECO:0000259" key="1">
    <source>
        <dbReference type="Pfam" id="PF00583"/>
    </source>
</evidence>
<dbReference type="InterPro" id="IPR000182">
    <property type="entry name" value="GNAT_dom"/>
</dbReference>
<dbReference type="Pfam" id="PF00583">
    <property type="entry name" value="Acetyltransf_1"/>
    <property type="match status" value="1"/>
</dbReference>
<gene>
    <name evidence="2" type="ORF">FEG63_17810</name>
</gene>
<dbReference type="SUPFAM" id="SSF55729">
    <property type="entry name" value="Acyl-CoA N-acyltransferases (Nat)"/>
    <property type="match status" value="1"/>
</dbReference>